<reference evidence="1" key="1">
    <citation type="journal article" date="2021" name="Proc. Natl. Acad. Sci. U.S.A.">
        <title>A Catalog of Tens of Thousands of Viruses from Human Metagenomes Reveals Hidden Associations with Chronic Diseases.</title>
        <authorList>
            <person name="Tisza M.J."/>
            <person name="Buck C.B."/>
        </authorList>
    </citation>
    <scope>NUCLEOTIDE SEQUENCE</scope>
    <source>
        <strain evidence="1">Ct2vX3</strain>
    </source>
</reference>
<accession>A0A8S5PZ80</accession>
<organism evidence="1">
    <name type="scientific">Siphoviridae sp. ct2vX3</name>
    <dbReference type="NCBI Taxonomy" id="2825318"/>
    <lineage>
        <taxon>Viruses</taxon>
        <taxon>Duplodnaviria</taxon>
        <taxon>Heunggongvirae</taxon>
        <taxon>Uroviricota</taxon>
        <taxon>Caudoviricetes</taxon>
    </lineage>
</organism>
<proteinExistence type="predicted"/>
<dbReference type="EMBL" id="BK015535">
    <property type="protein sequence ID" value="DAE11604.1"/>
    <property type="molecule type" value="Genomic_DNA"/>
</dbReference>
<sequence>MNTYSIKFFMGNKGWDKRGVRVIAKNSTEAIELAKIRKKIPKGEKVLVKWRYC</sequence>
<evidence type="ECO:0000313" key="1">
    <source>
        <dbReference type="EMBL" id="DAE11604.1"/>
    </source>
</evidence>
<protein>
    <submittedName>
        <fullName evidence="1">Uncharacterized protein</fullName>
    </submittedName>
</protein>
<name>A0A8S5PZ80_9CAUD</name>